<gene>
    <name evidence="1" type="ORF">E3U44_01985</name>
</gene>
<reference evidence="1 2" key="1">
    <citation type="submission" date="2019-03" db="EMBL/GenBank/DDBJ databases">
        <title>The genome sequence of Nitrosococcus wardiae strain D1FHST reveals the archetypal metabolic capacity of ammonia-oxidizing Gammaproteobacteria.</title>
        <authorList>
            <person name="Wang L."/>
            <person name="Lim C.K."/>
            <person name="Hanson T.E."/>
            <person name="Dang H."/>
            <person name="Klotz M.G."/>
        </authorList>
    </citation>
    <scope>NUCLEOTIDE SEQUENCE [LARGE SCALE GENOMIC DNA]</scope>
    <source>
        <strain evidence="1 2">D1FHS</strain>
    </source>
</reference>
<keyword evidence="2" id="KW-1185">Reference proteome</keyword>
<organism evidence="1 2">
    <name type="scientific">Nitrosococcus wardiae</name>
    <dbReference type="NCBI Taxonomy" id="1814290"/>
    <lineage>
        <taxon>Bacteria</taxon>
        <taxon>Pseudomonadati</taxon>
        <taxon>Pseudomonadota</taxon>
        <taxon>Gammaproteobacteria</taxon>
        <taxon>Chromatiales</taxon>
        <taxon>Chromatiaceae</taxon>
        <taxon>Nitrosococcus</taxon>
    </lineage>
</organism>
<dbReference type="KEGG" id="nwr:E3U44_01985"/>
<sequence>MQVTQSIGKLLDTTEGNLQRLLARAKALQQLTVEVRQCLPKALSPHCLVANIRDHRLIIHTDTAARANLLRYYTPSIIKHLQQHQELRNLRKVTVKVRPPHLLTTSSQAQRPVLSPANGALLRNIASGMKDPHLKSAFLRLSRRTNP</sequence>
<dbReference type="Pfam" id="PF05258">
    <property type="entry name" value="DciA"/>
    <property type="match status" value="1"/>
</dbReference>
<name>A0A4P7BU67_9GAMM</name>
<dbReference type="InterPro" id="IPR007922">
    <property type="entry name" value="DciA-like"/>
</dbReference>
<dbReference type="AlphaFoldDB" id="A0A4P7BU67"/>
<accession>A0A4P7BU67</accession>
<protein>
    <submittedName>
        <fullName evidence="1">DUF721 domain-containing protein</fullName>
    </submittedName>
</protein>
<dbReference type="Proteomes" id="UP000294325">
    <property type="component" value="Chromosome"/>
</dbReference>
<evidence type="ECO:0000313" key="2">
    <source>
        <dbReference type="Proteomes" id="UP000294325"/>
    </source>
</evidence>
<evidence type="ECO:0000313" key="1">
    <source>
        <dbReference type="EMBL" id="QBQ53411.1"/>
    </source>
</evidence>
<dbReference type="EMBL" id="CP038033">
    <property type="protein sequence ID" value="QBQ53411.1"/>
    <property type="molecule type" value="Genomic_DNA"/>
</dbReference>
<proteinExistence type="predicted"/>
<dbReference type="OrthoDB" id="5767011at2"/>